<dbReference type="OrthoDB" id="9762027at2"/>
<keyword evidence="4" id="KW-1185">Reference proteome</keyword>
<gene>
    <name evidence="3" type="ORF">CcarbDRAFT_1327</name>
</gene>
<proteinExistence type="predicted"/>
<dbReference type="Pfam" id="PF05193">
    <property type="entry name" value="Peptidase_M16_C"/>
    <property type="match status" value="1"/>
</dbReference>
<feature type="chain" id="PRO_5009951058" evidence="1">
    <location>
        <begin position="29"/>
        <end position="991"/>
    </location>
</feature>
<reference evidence="3 4" key="1">
    <citation type="submission" date="2009-06" db="EMBL/GenBank/DDBJ databases">
        <title>The draft genome of Clostridium carboxidivorans P7.</title>
        <authorList>
            <consortium name="US DOE Joint Genome Institute (JGI-PGF)"/>
            <person name="Lucas S."/>
            <person name="Copeland A."/>
            <person name="Lapidus A."/>
            <person name="Glavina del Rio T."/>
            <person name="Tice H."/>
            <person name="Bruce D."/>
            <person name="Goodwin L."/>
            <person name="Pitluck S."/>
            <person name="Larimer F."/>
            <person name="Land M.L."/>
            <person name="Hauser L."/>
            <person name="Hemme C.L."/>
        </authorList>
    </citation>
    <scope>NUCLEOTIDE SEQUENCE [LARGE SCALE GENOMIC DNA]</scope>
    <source>
        <strain evidence="3 4">P7</strain>
    </source>
</reference>
<protein>
    <submittedName>
        <fullName evidence="3">Peptidase M16C associated domain protein</fullName>
    </submittedName>
</protein>
<dbReference type="Pfam" id="PF22516">
    <property type="entry name" value="PreP_C"/>
    <property type="match status" value="1"/>
</dbReference>
<evidence type="ECO:0000313" key="4">
    <source>
        <dbReference type="Proteomes" id="UP000004198"/>
    </source>
</evidence>
<dbReference type="STRING" id="536227.Ccar_12955"/>
<dbReference type="AlphaFoldDB" id="C6PRB0"/>
<dbReference type="InterPro" id="IPR011249">
    <property type="entry name" value="Metalloenz_LuxS/M16"/>
</dbReference>
<feature type="signal peptide" evidence="1">
    <location>
        <begin position="1"/>
        <end position="28"/>
    </location>
</feature>
<dbReference type="SMART" id="SM01264">
    <property type="entry name" value="M16C_associated"/>
    <property type="match status" value="1"/>
</dbReference>
<organism evidence="3 4">
    <name type="scientific">Clostridium carboxidivorans P7</name>
    <dbReference type="NCBI Taxonomy" id="536227"/>
    <lineage>
        <taxon>Bacteria</taxon>
        <taxon>Bacillati</taxon>
        <taxon>Bacillota</taxon>
        <taxon>Clostridia</taxon>
        <taxon>Eubacteriales</taxon>
        <taxon>Clostridiaceae</taxon>
        <taxon>Clostridium</taxon>
    </lineage>
</organism>
<dbReference type="InterPro" id="IPR007863">
    <property type="entry name" value="Peptidase_M16_C"/>
</dbReference>
<comment type="caution">
    <text evidence="3">The sequence shown here is derived from an EMBL/GenBank/DDBJ whole genome shotgun (WGS) entry which is preliminary data.</text>
</comment>
<dbReference type="InterPro" id="IPR013578">
    <property type="entry name" value="Peptidase_M16C_assoc"/>
</dbReference>
<dbReference type="GO" id="GO:0016485">
    <property type="term" value="P:protein processing"/>
    <property type="evidence" value="ECO:0007669"/>
    <property type="project" value="TreeGrafter"/>
</dbReference>
<evidence type="ECO:0000259" key="2">
    <source>
        <dbReference type="SMART" id="SM01264"/>
    </source>
</evidence>
<sequence length="991" mass="112807">MKILKRKFILLLTFIFTFQCFCFNTVFAEVSSNKAVSTNFIVGNVYSGFKLLSKNYIKDIDSIVFEFEHEKTGGKVCYVKNDDNHKVFSINFKTLAKDNTGVNHILEHVVSDQGDTIVAEGNAYTSDVCTSYYRATSNEKDFEASIKNELNAAFFSNINENLMKQEGWRYEISSPSDELKVNGIVYNEEKGRKSPYDILDKNIATSLFPNLAQFDSGGDPRDIPKLTYEELLETYKKYYTPSNSLIYLYGNLDIDKILQAINDTCFSKFNKTASVNTVAKDEKVSDKMTYAEDYYSLPKGSSVTNKTYLSLNYVLGSDVDQETKNAFMILQDIISSPLKKAFSNNDMGSTIWEGVDEYSSQAPFSIIAQGANESQKQKFQTVVNTTLQSIVKNGLDKDLVNSVLNQYEMNCRDTASSAQRGKQYMRNIAQSWSENGNIEQSLLSTSKIENIKAKCKKDNRYFENLIQKYILNNTHSSFIVIKPKPGLDDENQNKLKDSLAKYKASLSSKEINELVNQNKSFKSWQDNYLKQNSKNDSVDLSTVNKKAEEIPSEVSDYNGVKILKHPMYTGGLQYTNLYFDTSKISQDKLMYLVLLTNMLGKVGTQNYTYDKLSNAVGTYTGGITFSFYNPECLMCDKDSDKYYPKLKVSMSTLNNNLQNSFNILQEITMTSNFSDKDRLKSLIKKIKLDMQNDMNNDSYGFIANEARSYSSDSGKYYNMNCLPFYNFICDLDKNFDKQSDEVINNLNYVKDLTFNKNNLIASYTGDSSDYDNFTKCLNNFLDKIKESSVNEQKYTFNYSEKNEAFITPAQVQSIVKSGNYKKMGYKSSGKMLVLKTIAQSYLKRQLRIKGGAYSVGVEENNSDFSFYSTSDPNLKDTIDVFNAVPSYLKNFSADKNEMDKYISRSLDYIDTLLDPKNKASEADDMYIMGITQEDVQKYRDEILSTTVEDIRNYAPMIDAIMKQNNLCVAGNEKVINSNKALFQSIKNLCDN</sequence>
<dbReference type="EMBL" id="ACVI01000016">
    <property type="protein sequence ID" value="EET88210.1"/>
    <property type="molecule type" value="Genomic_DNA"/>
</dbReference>
<dbReference type="GO" id="GO:0004222">
    <property type="term" value="F:metalloendopeptidase activity"/>
    <property type="evidence" value="ECO:0007669"/>
    <property type="project" value="TreeGrafter"/>
</dbReference>
<dbReference type="Pfam" id="PF08367">
    <property type="entry name" value="M16C_assoc"/>
    <property type="match status" value="1"/>
</dbReference>
<name>C6PRB0_9CLOT</name>
<evidence type="ECO:0000313" key="3">
    <source>
        <dbReference type="EMBL" id="EET88210.1"/>
    </source>
</evidence>
<dbReference type="SUPFAM" id="SSF63411">
    <property type="entry name" value="LuxS/MPP-like metallohydrolase"/>
    <property type="match status" value="4"/>
</dbReference>
<dbReference type="PANTHER" id="PTHR43016:SF13">
    <property type="entry name" value="PRESEQUENCE PROTEASE, MITOCHONDRIAL"/>
    <property type="match status" value="1"/>
</dbReference>
<dbReference type="Gene3D" id="3.30.830.10">
    <property type="entry name" value="Metalloenzyme, LuxS/M16 peptidase-like"/>
    <property type="match status" value="4"/>
</dbReference>
<accession>C6PRB0</accession>
<dbReference type="PATRIC" id="fig|536227.13.peg.2715"/>
<feature type="domain" description="Peptidase M16C associated" evidence="2">
    <location>
        <begin position="481"/>
        <end position="731"/>
    </location>
</feature>
<dbReference type="eggNOG" id="COG1026">
    <property type="taxonomic scope" value="Bacteria"/>
</dbReference>
<dbReference type="KEGG" id="cck:Ccar_12955"/>
<dbReference type="GO" id="GO:0046872">
    <property type="term" value="F:metal ion binding"/>
    <property type="evidence" value="ECO:0007669"/>
    <property type="project" value="InterPro"/>
</dbReference>
<evidence type="ECO:0000256" key="1">
    <source>
        <dbReference type="SAM" id="SignalP"/>
    </source>
</evidence>
<dbReference type="Proteomes" id="UP000004198">
    <property type="component" value="Unassembled WGS sequence"/>
</dbReference>
<dbReference type="RefSeq" id="WP_007060212.1">
    <property type="nucleotide sequence ID" value="NZ_ACVI01000016.1"/>
</dbReference>
<dbReference type="PANTHER" id="PTHR43016">
    <property type="entry name" value="PRESEQUENCE PROTEASE"/>
    <property type="match status" value="1"/>
</dbReference>
<keyword evidence="1" id="KW-0732">Signal</keyword>
<dbReference type="InterPro" id="IPR055130">
    <property type="entry name" value="PreP_C"/>
</dbReference>